<organism evidence="2 3">
    <name type="scientific">Nocardiopsis sinuspersici</name>
    <dbReference type="NCBI Taxonomy" id="501010"/>
    <lineage>
        <taxon>Bacteria</taxon>
        <taxon>Bacillati</taxon>
        <taxon>Actinomycetota</taxon>
        <taxon>Actinomycetes</taxon>
        <taxon>Streptosporangiales</taxon>
        <taxon>Nocardiopsidaceae</taxon>
        <taxon>Nocardiopsis</taxon>
    </lineage>
</organism>
<dbReference type="EMBL" id="MCOK01000001">
    <property type="protein sequence ID" value="OOC53950.1"/>
    <property type="molecule type" value="Genomic_DNA"/>
</dbReference>
<gene>
    <name evidence="2" type="ORF">NOSIN_09155</name>
</gene>
<comment type="caution">
    <text evidence="2">The sequence shown here is derived from an EMBL/GenBank/DDBJ whole genome shotgun (WGS) entry which is preliminary data.</text>
</comment>
<dbReference type="RefSeq" id="WP_077690341.1">
    <property type="nucleotide sequence ID" value="NZ_MCOK01000001.1"/>
</dbReference>
<keyword evidence="1" id="KW-1133">Transmembrane helix</keyword>
<dbReference type="Proteomes" id="UP000189004">
    <property type="component" value="Unassembled WGS sequence"/>
</dbReference>
<evidence type="ECO:0000256" key="1">
    <source>
        <dbReference type="SAM" id="Phobius"/>
    </source>
</evidence>
<evidence type="ECO:0000313" key="3">
    <source>
        <dbReference type="Proteomes" id="UP000189004"/>
    </source>
</evidence>
<dbReference type="InterPro" id="IPR045713">
    <property type="entry name" value="DUF6069"/>
</dbReference>
<feature type="transmembrane region" description="Helical" evidence="1">
    <location>
        <begin position="21"/>
        <end position="43"/>
    </location>
</feature>
<proteinExistence type="predicted"/>
<protein>
    <submittedName>
        <fullName evidence="2">Uncharacterized protein</fullName>
    </submittedName>
</protein>
<name>A0A1V3C0R6_9ACTN</name>
<evidence type="ECO:0000313" key="2">
    <source>
        <dbReference type="EMBL" id="OOC53950.1"/>
    </source>
</evidence>
<feature type="transmembrane region" description="Helical" evidence="1">
    <location>
        <begin position="113"/>
        <end position="133"/>
    </location>
</feature>
<feature type="transmembrane region" description="Helical" evidence="1">
    <location>
        <begin position="89"/>
        <end position="107"/>
    </location>
</feature>
<accession>A0A1V3C0R6</accession>
<dbReference type="Pfam" id="PF19545">
    <property type="entry name" value="DUF6069"/>
    <property type="match status" value="1"/>
</dbReference>
<keyword evidence="3" id="KW-1185">Reference proteome</keyword>
<keyword evidence="1" id="KW-0812">Transmembrane</keyword>
<reference evidence="3" key="1">
    <citation type="submission" date="2016-08" db="EMBL/GenBank/DDBJ databases">
        <authorList>
            <person name="Tokovenko B."/>
            <person name="Kalinowski J."/>
        </authorList>
    </citation>
    <scope>NUCLEOTIDE SEQUENCE [LARGE SCALE GENOMIC DNA]</scope>
    <source>
        <strain evidence="3">UTMC102</strain>
    </source>
</reference>
<sequence>MTTTDSTAPGTSSRPTAWRALTVAAAVLAPLVLWALAVPLAGVELTAFPGGRPRVVGPVAVAVAGLVFGLAAWALLMVLERTVRSPGRVWSVVAYIVLVLSLAGPVTSGAAPVVVLVLAGMHVLVGVVLILGLGRSARA</sequence>
<dbReference type="AlphaFoldDB" id="A0A1V3C0R6"/>
<feature type="transmembrane region" description="Helical" evidence="1">
    <location>
        <begin position="55"/>
        <end position="77"/>
    </location>
</feature>
<keyword evidence="1" id="KW-0472">Membrane</keyword>